<sequence>MTNIAAQDAATAAKKAQDSELVALKRQMDKLKNELTPGPDKRQKLRSACQNFEAVFISKLWEQMRATVPKSGMFNSQQEEMYRSMFDREFTEKMARDGGIGLGDMLYSQLQDKLTGGGKSTGVTGERMLNGSLVKAPVDERGTDGKIPEPKTFAVPASKNGMAAQGAAARKTVGAAEQTLASASQTISEASRTLGVADGRSVPLPPASVAAADMADVEALARRIEADYDRRQVETASAQLRAGRYGASSVETPLPGRKFAIIG</sequence>
<protein>
    <submittedName>
        <fullName evidence="2">Flagellar protein FlgJ</fullName>
    </submittedName>
</protein>
<dbReference type="RefSeq" id="WP_089271482.1">
    <property type="nucleotide sequence ID" value="NZ_FZOC01000001.1"/>
</dbReference>
<accession>A0A238Y246</accession>
<dbReference type="PRINTS" id="PR01002">
    <property type="entry name" value="FLGFLGJ"/>
</dbReference>
<proteinExistence type="predicted"/>
<dbReference type="Pfam" id="PF10135">
    <property type="entry name" value="Rod-binding"/>
    <property type="match status" value="1"/>
</dbReference>
<feature type="domain" description="Flagellar protein FlgJ N-terminal" evidence="1">
    <location>
        <begin position="63"/>
        <end position="109"/>
    </location>
</feature>
<evidence type="ECO:0000313" key="2">
    <source>
        <dbReference type="EMBL" id="SNR64369.1"/>
    </source>
</evidence>
<name>A0A238Y246_9BACT</name>
<gene>
    <name evidence="2" type="ORF">SAMN04488503_0564</name>
</gene>
<keyword evidence="2" id="KW-0966">Cell projection</keyword>
<evidence type="ECO:0000259" key="1">
    <source>
        <dbReference type="Pfam" id="PF10135"/>
    </source>
</evidence>
<dbReference type="EMBL" id="FZOC01000001">
    <property type="protein sequence ID" value="SNR64369.1"/>
    <property type="molecule type" value="Genomic_DNA"/>
</dbReference>
<dbReference type="InterPro" id="IPR019301">
    <property type="entry name" value="Flagellar_prot_FlgJ_N"/>
</dbReference>
<dbReference type="OrthoDB" id="9796740at2"/>
<keyword evidence="3" id="KW-1185">Reference proteome</keyword>
<evidence type="ECO:0000313" key="3">
    <source>
        <dbReference type="Proteomes" id="UP000198324"/>
    </source>
</evidence>
<dbReference type="Proteomes" id="UP000198324">
    <property type="component" value="Unassembled WGS sequence"/>
</dbReference>
<organism evidence="2 3">
    <name type="scientific">Humidesulfovibrio mexicanus</name>
    <dbReference type="NCBI Taxonomy" id="147047"/>
    <lineage>
        <taxon>Bacteria</taxon>
        <taxon>Pseudomonadati</taxon>
        <taxon>Thermodesulfobacteriota</taxon>
        <taxon>Desulfovibrionia</taxon>
        <taxon>Desulfovibrionales</taxon>
        <taxon>Desulfovibrionaceae</taxon>
        <taxon>Humidesulfovibrio</taxon>
    </lineage>
</organism>
<dbReference type="AlphaFoldDB" id="A0A238Y246"/>
<keyword evidence="2" id="KW-0282">Flagellum</keyword>
<reference evidence="2 3" key="1">
    <citation type="submission" date="2017-06" db="EMBL/GenBank/DDBJ databases">
        <authorList>
            <person name="Kim H.J."/>
            <person name="Triplett B.A."/>
        </authorList>
    </citation>
    <scope>NUCLEOTIDE SEQUENCE [LARGE SCALE GENOMIC DNA]</scope>
    <source>
        <strain evidence="2 3">DSM 13116</strain>
    </source>
</reference>
<keyword evidence="2" id="KW-0969">Cilium</keyword>